<proteinExistence type="predicted"/>
<evidence type="ECO:0008006" key="4">
    <source>
        <dbReference type="Google" id="ProtNLM"/>
    </source>
</evidence>
<gene>
    <name evidence="2" type="ORF">HW347_03650</name>
</gene>
<accession>A0ABS5WAB2</accession>
<evidence type="ECO:0000256" key="1">
    <source>
        <dbReference type="SAM" id="Phobius"/>
    </source>
</evidence>
<name>A0ABS5WAB2_9FLAO</name>
<evidence type="ECO:0000313" key="3">
    <source>
        <dbReference type="Proteomes" id="UP000740413"/>
    </source>
</evidence>
<comment type="caution">
    <text evidence="2">The sequence shown here is derived from an EMBL/GenBank/DDBJ whole genome shotgun (WGS) entry which is preliminary data.</text>
</comment>
<dbReference type="EMBL" id="JACATN010000001">
    <property type="protein sequence ID" value="MBT2160343.1"/>
    <property type="molecule type" value="Genomic_DNA"/>
</dbReference>
<keyword evidence="1" id="KW-1133">Transmembrane helix</keyword>
<feature type="transmembrane region" description="Helical" evidence="1">
    <location>
        <begin position="217"/>
        <end position="240"/>
    </location>
</feature>
<dbReference type="Proteomes" id="UP000740413">
    <property type="component" value="Unassembled WGS sequence"/>
</dbReference>
<protein>
    <recommendedName>
        <fullName evidence="4">O-antigen ligase-like membrane protein</fullName>
    </recommendedName>
</protein>
<keyword evidence="1" id="KW-0472">Membrane</keyword>
<evidence type="ECO:0000313" key="2">
    <source>
        <dbReference type="EMBL" id="MBT2160343.1"/>
    </source>
</evidence>
<feature type="transmembrane region" description="Helical" evidence="1">
    <location>
        <begin position="75"/>
        <end position="104"/>
    </location>
</feature>
<dbReference type="RefSeq" id="WP_214610572.1">
    <property type="nucleotide sequence ID" value="NZ_JACATN010000001.1"/>
</dbReference>
<sequence>MKRCNKESVYVFLSILYRTLIVLGLLQYFIGGVYFNTQNRFPAINIFFWNENEYSAILAIFTPLFFLKQSSNFKYVWIFLSIYLIAYNDAKLAILSLIIFFGGYFIMKFKLFRMRYIGFGLIGLMGIMVLFFAREYTIQGKYTIEYFISRLANGLFTGTPLEHIGTFNSRSNAVIMGIHEFFRSYMIGIGPGNSLLMIQELIVPGQEKWAAYSMHNFTLQLVTEMGLFGVGMLAFFVLEIKRSIGGTFYSPNLIWLFFFSCVVSITLLSGAWSNYFYLFILFYALDFFKNNEKSKI</sequence>
<keyword evidence="3" id="KW-1185">Reference proteome</keyword>
<feature type="transmembrane region" description="Helical" evidence="1">
    <location>
        <begin position="9"/>
        <end position="30"/>
    </location>
</feature>
<organism evidence="2 3">
    <name type="scientific">Zobellia barbeyronii</name>
    <dbReference type="NCBI Taxonomy" id="2748009"/>
    <lineage>
        <taxon>Bacteria</taxon>
        <taxon>Pseudomonadati</taxon>
        <taxon>Bacteroidota</taxon>
        <taxon>Flavobacteriia</taxon>
        <taxon>Flavobacteriales</taxon>
        <taxon>Flavobacteriaceae</taxon>
        <taxon>Zobellia</taxon>
    </lineage>
</organism>
<reference evidence="3" key="2">
    <citation type="submission" date="2023-07" db="EMBL/GenBank/DDBJ databases">
        <title>Zobellia barbeyronii sp. nov., a new marine flavobacterium, isolated from green and red algae.</title>
        <authorList>
            <person name="Nedashkovskaya O.I."/>
            <person name="Otstavnykh N."/>
            <person name="Zhukova N."/>
            <person name="Guzev K."/>
            <person name="Chausova V."/>
            <person name="Tekutyeva L."/>
            <person name="Mikhailov V."/>
            <person name="Isaeva M."/>
        </authorList>
    </citation>
    <scope>NUCLEOTIDE SEQUENCE [LARGE SCALE GENOMIC DNA]</scope>
    <source>
        <strain evidence="3">KMM 6746</strain>
    </source>
</reference>
<feature type="transmembrane region" description="Helical" evidence="1">
    <location>
        <begin position="252"/>
        <end position="285"/>
    </location>
</feature>
<keyword evidence="1" id="KW-0812">Transmembrane</keyword>
<reference evidence="2 3" key="1">
    <citation type="submission" date="2020-06" db="EMBL/GenBank/DDBJ databases">
        <authorList>
            <person name="Isaeva M.P."/>
            <person name="Chernysheva N.Y."/>
        </authorList>
    </citation>
    <scope>NUCLEOTIDE SEQUENCE [LARGE SCALE GENOMIC DNA]</scope>
    <source>
        <strain evidence="2 3">KMM 6746</strain>
    </source>
</reference>
<feature type="transmembrane region" description="Helical" evidence="1">
    <location>
        <begin position="116"/>
        <end position="133"/>
    </location>
</feature>